<evidence type="ECO:0000256" key="2">
    <source>
        <dbReference type="SAM" id="MobiDB-lite"/>
    </source>
</evidence>
<feature type="region of interest" description="Disordered" evidence="2">
    <location>
        <begin position="80"/>
        <end position="121"/>
    </location>
</feature>
<accession>A0ABM5G4Z6</accession>
<name>A0ABM5G4Z6_9SAUR</name>
<keyword evidence="3" id="KW-1185">Reference proteome</keyword>
<keyword evidence="1" id="KW-0175">Coiled coil</keyword>
<dbReference type="Pfam" id="PF15397">
    <property type="entry name" value="DUF4618"/>
    <property type="match status" value="1"/>
</dbReference>
<dbReference type="RefSeq" id="XP_072852727.1">
    <property type="nucleotide sequence ID" value="XM_072996626.1"/>
</dbReference>
<protein>
    <submittedName>
        <fullName evidence="4">Uncharacterized protein C20orf96 homolog isoform X1</fullName>
    </submittedName>
</protein>
<dbReference type="PANTHER" id="PTHR28574:SF1">
    <property type="entry name" value="RIKEN CDNA 6820408C15 GENE"/>
    <property type="match status" value="1"/>
</dbReference>
<dbReference type="GeneID" id="110090836"/>
<gene>
    <name evidence="4" type="primary">C4H20orf96</name>
</gene>
<feature type="compositionally biased region" description="Basic and acidic residues" evidence="2">
    <location>
        <begin position="80"/>
        <end position="100"/>
    </location>
</feature>
<feature type="coiled-coil region" evidence="1">
    <location>
        <begin position="228"/>
        <end position="353"/>
    </location>
</feature>
<evidence type="ECO:0000313" key="4">
    <source>
        <dbReference type="RefSeq" id="XP_072852727.1"/>
    </source>
</evidence>
<feature type="region of interest" description="Disordered" evidence="2">
    <location>
        <begin position="1"/>
        <end position="63"/>
    </location>
</feature>
<feature type="compositionally biased region" description="Polar residues" evidence="2">
    <location>
        <begin position="111"/>
        <end position="121"/>
    </location>
</feature>
<reference evidence="4" key="1">
    <citation type="submission" date="2025-08" db="UniProtKB">
        <authorList>
            <consortium name="RefSeq"/>
        </authorList>
    </citation>
    <scope>IDENTIFICATION</scope>
</reference>
<dbReference type="Proteomes" id="UP001652642">
    <property type="component" value="Chromosome 4"/>
</dbReference>
<organism evidence="3 4">
    <name type="scientific">Pogona vitticeps</name>
    <name type="common">central bearded dragon</name>
    <dbReference type="NCBI Taxonomy" id="103695"/>
    <lineage>
        <taxon>Eukaryota</taxon>
        <taxon>Metazoa</taxon>
        <taxon>Chordata</taxon>
        <taxon>Craniata</taxon>
        <taxon>Vertebrata</taxon>
        <taxon>Euteleostomi</taxon>
        <taxon>Lepidosauria</taxon>
        <taxon>Squamata</taxon>
        <taxon>Bifurcata</taxon>
        <taxon>Unidentata</taxon>
        <taxon>Episquamata</taxon>
        <taxon>Toxicofera</taxon>
        <taxon>Iguania</taxon>
        <taxon>Acrodonta</taxon>
        <taxon>Agamidae</taxon>
        <taxon>Amphibolurinae</taxon>
        <taxon>Pogona</taxon>
    </lineage>
</organism>
<evidence type="ECO:0000313" key="3">
    <source>
        <dbReference type="Proteomes" id="UP001652642"/>
    </source>
</evidence>
<sequence>MGTGGSDASRVARRRGDGEERGRRVGGRGPGAELREGGTEGRPVGPQVEPLRSGDYSPWQRKNVAKKQALRLALPPVMLPERKKEEKKTGGRWTPEDKRPVGKTGPGFALKTTSSVRQKPGWTQTMTKEMKMARSLENIKIFQQISRSKTFSLEELKRHCSVLLEKNKALVEKIEMMDADTASRARDLLQQYDMFGTIIATLQDSNQNKVGVTKAEYLASEKMVEKNMGKLDLEAKRMQSKVQAVQEELNVLRTYMDKEYPVKAVQIASLMRSIRNLSEEQQDELEDIEDLSKRFLEGLAAKAREEQECILQAVAEEKLMQYQEGLEQMNRNNLELKRQIELQKEVIDELRKEIGDLHKSIIKLQHSVGDPRDMIFANVLLRRPKCTPEMEVVLNVPTDEASFL</sequence>
<dbReference type="InterPro" id="IPR029236">
    <property type="entry name" value="DUF4618"/>
</dbReference>
<evidence type="ECO:0000256" key="1">
    <source>
        <dbReference type="SAM" id="Coils"/>
    </source>
</evidence>
<proteinExistence type="predicted"/>
<dbReference type="PANTHER" id="PTHR28574">
    <property type="entry name" value="RIKEN CDNA 6820408C15"/>
    <property type="match status" value="1"/>
</dbReference>
<feature type="compositionally biased region" description="Basic and acidic residues" evidence="2">
    <location>
        <begin position="14"/>
        <end position="23"/>
    </location>
</feature>